<dbReference type="RefSeq" id="WP_133451992.1">
    <property type="nucleotide sequence ID" value="NZ_CP128470.1"/>
</dbReference>
<dbReference type="EMBL" id="SCWF01000008">
    <property type="protein sequence ID" value="TDM13666.1"/>
    <property type="molecule type" value="Genomic_DNA"/>
</dbReference>
<name>A0A4R6BZ84_9STAP</name>
<proteinExistence type="predicted"/>
<protein>
    <submittedName>
        <fullName evidence="1">Uncharacterized protein</fullName>
    </submittedName>
</protein>
<accession>A0A4R6BZ84</accession>
<dbReference type="AlphaFoldDB" id="A0A4R6BZ84"/>
<evidence type="ECO:0000313" key="1">
    <source>
        <dbReference type="EMBL" id="TDM13666.1"/>
    </source>
</evidence>
<organism evidence="1 2">
    <name type="scientific">Macrococcus bovicus</name>
    <dbReference type="NCBI Taxonomy" id="69968"/>
    <lineage>
        <taxon>Bacteria</taxon>
        <taxon>Bacillati</taxon>
        <taxon>Bacillota</taxon>
        <taxon>Bacilli</taxon>
        <taxon>Bacillales</taxon>
        <taxon>Staphylococcaceae</taxon>
        <taxon>Macrococcus</taxon>
    </lineage>
</organism>
<dbReference type="Proteomes" id="UP000294843">
    <property type="component" value="Unassembled WGS sequence"/>
</dbReference>
<reference evidence="1 2" key="1">
    <citation type="submission" date="2019-01" db="EMBL/GenBank/DDBJ databases">
        <title>Draft genome sequences of the type strains of six Macrococcus species.</title>
        <authorList>
            <person name="Mazhar S."/>
            <person name="Altermann E."/>
            <person name="Hill C."/>
            <person name="Mcauliffe O."/>
        </authorList>
    </citation>
    <scope>NUCLEOTIDE SEQUENCE [LARGE SCALE GENOMIC DNA]</scope>
    <source>
        <strain evidence="1 2">ATCC 51825</strain>
    </source>
</reference>
<keyword evidence="2" id="KW-1185">Reference proteome</keyword>
<gene>
    <name evidence="1" type="ORF">ERX55_07680</name>
</gene>
<comment type="caution">
    <text evidence="1">The sequence shown here is derived from an EMBL/GenBank/DDBJ whole genome shotgun (WGS) entry which is preliminary data.</text>
</comment>
<sequence>MDSIERKYEIFDRFGQRWTCSIFKNKDYRNAPSFMRIRCRSAGFDKILDSLNNEHTLLKVLHFITVYNAAEQMDSIHMQSDYVMNIDRQIDEH</sequence>
<evidence type="ECO:0000313" key="2">
    <source>
        <dbReference type="Proteomes" id="UP000294843"/>
    </source>
</evidence>
<dbReference type="OrthoDB" id="2418088at2"/>